<gene>
    <name evidence="2" type="primary">PTP1_1</name>
    <name evidence="2" type="ORF">HAX54_018725</name>
</gene>
<evidence type="ECO:0000313" key="2">
    <source>
        <dbReference type="EMBL" id="MCE5166401.1"/>
    </source>
</evidence>
<protein>
    <submittedName>
        <fullName evidence="2">Tyrosine protein phosphatase 1</fullName>
    </submittedName>
</protein>
<feature type="compositionally biased region" description="Polar residues" evidence="1">
    <location>
        <begin position="42"/>
        <end position="55"/>
    </location>
</feature>
<comment type="caution">
    <text evidence="2">The sequence shown here is derived from an EMBL/GenBank/DDBJ whole genome shotgun (WGS) entry which is preliminary data.</text>
</comment>
<accession>A0ABS8Y6X3</accession>
<sequence>TLLIPEYNKTRHNKKGESGATGSGLSIRNRSRRSAMAASGKPPSSSATKPFNFSDDSVPKRVVLSPDQQRFCLEALKVFKDKRFSAPEKIRQEFMTLQNNKKSVKIVFIDALRH</sequence>
<feature type="region of interest" description="Disordered" evidence="1">
    <location>
        <begin position="1"/>
        <end position="56"/>
    </location>
</feature>
<name>A0ABS8Y6X3_DATST</name>
<evidence type="ECO:0000313" key="3">
    <source>
        <dbReference type="Proteomes" id="UP000823775"/>
    </source>
</evidence>
<dbReference type="EMBL" id="JACEIK010022844">
    <property type="protein sequence ID" value="MCE5166401.1"/>
    <property type="molecule type" value="Genomic_DNA"/>
</dbReference>
<dbReference type="Proteomes" id="UP000823775">
    <property type="component" value="Unassembled WGS sequence"/>
</dbReference>
<keyword evidence="3" id="KW-1185">Reference proteome</keyword>
<evidence type="ECO:0000256" key="1">
    <source>
        <dbReference type="SAM" id="MobiDB-lite"/>
    </source>
</evidence>
<reference evidence="2 3" key="1">
    <citation type="journal article" date="2021" name="BMC Genomics">
        <title>Datura genome reveals duplications of psychoactive alkaloid biosynthetic genes and high mutation rate following tissue culture.</title>
        <authorList>
            <person name="Rajewski A."/>
            <person name="Carter-House D."/>
            <person name="Stajich J."/>
            <person name="Litt A."/>
        </authorList>
    </citation>
    <scope>NUCLEOTIDE SEQUENCE [LARGE SCALE GENOMIC DNA]</scope>
    <source>
        <strain evidence="2">AR-01</strain>
    </source>
</reference>
<proteinExistence type="predicted"/>
<organism evidence="2 3">
    <name type="scientific">Datura stramonium</name>
    <name type="common">Jimsonweed</name>
    <name type="synonym">Common thornapple</name>
    <dbReference type="NCBI Taxonomy" id="4076"/>
    <lineage>
        <taxon>Eukaryota</taxon>
        <taxon>Viridiplantae</taxon>
        <taxon>Streptophyta</taxon>
        <taxon>Embryophyta</taxon>
        <taxon>Tracheophyta</taxon>
        <taxon>Spermatophyta</taxon>
        <taxon>Magnoliopsida</taxon>
        <taxon>eudicotyledons</taxon>
        <taxon>Gunneridae</taxon>
        <taxon>Pentapetalae</taxon>
        <taxon>asterids</taxon>
        <taxon>lamiids</taxon>
        <taxon>Solanales</taxon>
        <taxon>Solanaceae</taxon>
        <taxon>Solanoideae</taxon>
        <taxon>Datureae</taxon>
        <taxon>Datura</taxon>
    </lineage>
</organism>
<feature type="non-terminal residue" evidence="2">
    <location>
        <position position="1"/>
    </location>
</feature>